<dbReference type="EMBL" id="JAGEPA010000001">
    <property type="protein sequence ID" value="MBO1430968.1"/>
    <property type="molecule type" value="Genomic_DNA"/>
</dbReference>
<gene>
    <name evidence="2" type="ORF">J4P68_16160</name>
</gene>
<sequence>MTSSHLAVLNRSRTGVVAASIGAGLGLAAMALGITVARADNAGDEPQPVHANAGVQRAAQTLPPARVILPAPWEQAAPAQPVATSAKPSDHK</sequence>
<evidence type="ECO:0000313" key="2">
    <source>
        <dbReference type="EMBL" id="MBO1430968.1"/>
    </source>
</evidence>
<name>A0ABS3MHM3_9BRAD</name>
<dbReference type="RefSeq" id="WP_207833646.1">
    <property type="nucleotide sequence ID" value="NZ_CP088282.1"/>
</dbReference>
<accession>A0ABS3MHM3</accession>
<comment type="caution">
    <text evidence="2">The sequence shown here is derived from an EMBL/GenBank/DDBJ whole genome shotgun (WGS) entry which is preliminary data.</text>
</comment>
<protein>
    <submittedName>
        <fullName evidence="2">Uncharacterized protein</fullName>
    </submittedName>
</protein>
<organism evidence="2 3">
    <name type="scientific">Bradyrhizobium quebecense</name>
    <dbReference type="NCBI Taxonomy" id="2748629"/>
    <lineage>
        <taxon>Bacteria</taxon>
        <taxon>Pseudomonadati</taxon>
        <taxon>Pseudomonadota</taxon>
        <taxon>Alphaproteobacteria</taxon>
        <taxon>Hyphomicrobiales</taxon>
        <taxon>Nitrobacteraceae</taxon>
        <taxon>Bradyrhizobium</taxon>
    </lineage>
</organism>
<reference evidence="2" key="1">
    <citation type="journal article" date="2021" name="Int. J. Syst. Evol. Microbiol.">
        <title>Bradyrhizobium septentrionale sp. nov. (sv. septentrionale) and Bradyrhizobium quebecense sp. nov. (sv. septentrionale) associated with legumes native to Canada possess rearranged symbiosis genes and numerous insertion sequences.</title>
        <authorList>
            <person name="Bromfield E.S.P."/>
            <person name="Cloutier S."/>
        </authorList>
    </citation>
    <scope>NUCLEOTIDE SEQUENCE</scope>
    <source>
        <strain evidence="2">12S5</strain>
    </source>
</reference>
<feature type="region of interest" description="Disordered" evidence="1">
    <location>
        <begin position="70"/>
        <end position="92"/>
    </location>
</feature>
<keyword evidence="3" id="KW-1185">Reference proteome</keyword>
<proteinExistence type="predicted"/>
<evidence type="ECO:0000256" key="1">
    <source>
        <dbReference type="SAM" id="MobiDB-lite"/>
    </source>
</evidence>
<evidence type="ECO:0000313" key="3">
    <source>
        <dbReference type="Proteomes" id="UP000692816"/>
    </source>
</evidence>
<feature type="compositionally biased region" description="Low complexity" evidence="1">
    <location>
        <begin position="70"/>
        <end position="83"/>
    </location>
</feature>
<dbReference type="Proteomes" id="UP000692816">
    <property type="component" value="Unassembled WGS sequence"/>
</dbReference>